<protein>
    <recommendedName>
        <fullName evidence="4">Type II secretion system protein G</fullName>
    </recommendedName>
</protein>
<dbReference type="InterPro" id="IPR045584">
    <property type="entry name" value="Pilin-like"/>
</dbReference>
<dbReference type="PANTHER" id="PTHR30093:SF2">
    <property type="entry name" value="TYPE II SECRETION SYSTEM PROTEIN H"/>
    <property type="match status" value="1"/>
</dbReference>
<dbReference type="EMBL" id="CP036280">
    <property type="protein sequence ID" value="QDU71307.1"/>
    <property type="molecule type" value="Genomic_DNA"/>
</dbReference>
<evidence type="ECO:0000313" key="3">
    <source>
        <dbReference type="Proteomes" id="UP000320386"/>
    </source>
</evidence>
<sequence length="205" mass="22855">MQDMRRISLGFTLIELLVVISIISILIGILLPSLAAARNAARSVGCLSNLRQIGIGVELYLDANQRVYPRVRTMPSPFPTALDDPVPPYIGVKLDPYLQGLYDPDADRGIYICPADTQVAELCGASYGFESALNHRTLEDSPLVRRFRLSPSQIWVLQDYDGWPFVLEDGSEIEVDFFHWRRNAYHADGHASAMESSGDNPFTPD</sequence>
<name>A0A518BWG0_9BACT</name>
<dbReference type="KEGG" id="mcad:Pan265_11560"/>
<gene>
    <name evidence="2" type="ORF">Pan265_11560</name>
</gene>
<dbReference type="PANTHER" id="PTHR30093">
    <property type="entry name" value="GENERAL SECRETION PATHWAY PROTEIN G"/>
    <property type="match status" value="1"/>
</dbReference>
<proteinExistence type="predicted"/>
<dbReference type="SUPFAM" id="SSF54523">
    <property type="entry name" value="Pili subunits"/>
    <property type="match status" value="1"/>
</dbReference>
<dbReference type="AlphaFoldDB" id="A0A518BWG0"/>
<dbReference type="NCBIfam" id="TIGR02532">
    <property type="entry name" value="IV_pilin_GFxxxE"/>
    <property type="match status" value="1"/>
</dbReference>
<keyword evidence="1" id="KW-1133">Transmembrane helix</keyword>
<dbReference type="Pfam" id="PF07963">
    <property type="entry name" value="N_methyl"/>
    <property type="match status" value="1"/>
</dbReference>
<keyword evidence="3" id="KW-1185">Reference proteome</keyword>
<keyword evidence="1" id="KW-0472">Membrane</keyword>
<dbReference type="Gene3D" id="3.30.700.10">
    <property type="entry name" value="Glycoprotein, Type 4 Pilin"/>
    <property type="match status" value="1"/>
</dbReference>
<keyword evidence="1" id="KW-0812">Transmembrane</keyword>
<evidence type="ECO:0008006" key="4">
    <source>
        <dbReference type="Google" id="ProtNLM"/>
    </source>
</evidence>
<evidence type="ECO:0000256" key="1">
    <source>
        <dbReference type="SAM" id="Phobius"/>
    </source>
</evidence>
<reference evidence="2 3" key="1">
    <citation type="submission" date="2019-02" db="EMBL/GenBank/DDBJ databases">
        <title>Deep-cultivation of Planctomycetes and their phenomic and genomic characterization uncovers novel biology.</title>
        <authorList>
            <person name="Wiegand S."/>
            <person name="Jogler M."/>
            <person name="Boedeker C."/>
            <person name="Pinto D."/>
            <person name="Vollmers J."/>
            <person name="Rivas-Marin E."/>
            <person name="Kohn T."/>
            <person name="Peeters S.H."/>
            <person name="Heuer A."/>
            <person name="Rast P."/>
            <person name="Oberbeckmann S."/>
            <person name="Bunk B."/>
            <person name="Jeske O."/>
            <person name="Meyerdierks A."/>
            <person name="Storesund J.E."/>
            <person name="Kallscheuer N."/>
            <person name="Luecker S."/>
            <person name="Lage O.M."/>
            <person name="Pohl T."/>
            <person name="Merkel B.J."/>
            <person name="Hornburger P."/>
            <person name="Mueller R.-W."/>
            <person name="Bruemmer F."/>
            <person name="Labrenz M."/>
            <person name="Spormann A.M."/>
            <person name="Op den Camp H."/>
            <person name="Overmann J."/>
            <person name="Amann R."/>
            <person name="Jetten M.S.M."/>
            <person name="Mascher T."/>
            <person name="Medema M.H."/>
            <person name="Devos D.P."/>
            <person name="Kaster A.-K."/>
            <person name="Ovreas L."/>
            <person name="Rohde M."/>
            <person name="Galperin M.Y."/>
            <person name="Jogler C."/>
        </authorList>
    </citation>
    <scope>NUCLEOTIDE SEQUENCE [LARGE SCALE GENOMIC DNA]</scope>
    <source>
        <strain evidence="2 3">Pan265</strain>
    </source>
</reference>
<dbReference type="Proteomes" id="UP000320386">
    <property type="component" value="Chromosome"/>
</dbReference>
<organism evidence="2 3">
    <name type="scientific">Mucisphaera calidilacus</name>
    <dbReference type="NCBI Taxonomy" id="2527982"/>
    <lineage>
        <taxon>Bacteria</taxon>
        <taxon>Pseudomonadati</taxon>
        <taxon>Planctomycetota</taxon>
        <taxon>Phycisphaerae</taxon>
        <taxon>Phycisphaerales</taxon>
        <taxon>Phycisphaeraceae</taxon>
        <taxon>Mucisphaera</taxon>
    </lineage>
</organism>
<dbReference type="InterPro" id="IPR012902">
    <property type="entry name" value="N_methyl_site"/>
</dbReference>
<feature type="transmembrane region" description="Helical" evidence="1">
    <location>
        <begin position="7"/>
        <end position="31"/>
    </location>
</feature>
<dbReference type="RefSeq" id="WP_236254747.1">
    <property type="nucleotide sequence ID" value="NZ_CP036280.1"/>
</dbReference>
<accession>A0A518BWG0</accession>
<evidence type="ECO:0000313" key="2">
    <source>
        <dbReference type="EMBL" id="QDU71307.1"/>
    </source>
</evidence>